<gene>
    <name evidence="2" type="ORF">VP01_5075g1</name>
</gene>
<protein>
    <submittedName>
        <fullName evidence="2">Uncharacterized protein</fullName>
    </submittedName>
</protein>
<accession>A0A0L6UM79</accession>
<organism evidence="2 3">
    <name type="scientific">Puccinia sorghi</name>
    <dbReference type="NCBI Taxonomy" id="27349"/>
    <lineage>
        <taxon>Eukaryota</taxon>
        <taxon>Fungi</taxon>
        <taxon>Dikarya</taxon>
        <taxon>Basidiomycota</taxon>
        <taxon>Pucciniomycotina</taxon>
        <taxon>Pucciniomycetes</taxon>
        <taxon>Pucciniales</taxon>
        <taxon>Pucciniaceae</taxon>
        <taxon>Puccinia</taxon>
    </lineage>
</organism>
<dbReference type="AlphaFoldDB" id="A0A0L6UM79"/>
<feature type="compositionally biased region" description="Polar residues" evidence="1">
    <location>
        <begin position="468"/>
        <end position="479"/>
    </location>
</feature>
<feature type="compositionally biased region" description="Polar residues" evidence="1">
    <location>
        <begin position="430"/>
        <end position="449"/>
    </location>
</feature>
<keyword evidence="3" id="KW-1185">Reference proteome</keyword>
<proteinExistence type="predicted"/>
<feature type="compositionally biased region" description="Polar residues" evidence="1">
    <location>
        <begin position="357"/>
        <end position="379"/>
    </location>
</feature>
<comment type="caution">
    <text evidence="2">The sequence shown here is derived from an EMBL/GenBank/DDBJ whole genome shotgun (WGS) entry which is preliminary data.</text>
</comment>
<reference evidence="2 3" key="1">
    <citation type="submission" date="2015-08" db="EMBL/GenBank/DDBJ databases">
        <title>Next Generation Sequencing and Analysis of the Genome of Puccinia sorghi L Schw, the Causal Agent of Maize Common Rust.</title>
        <authorList>
            <person name="Rochi L."/>
            <person name="Burguener G."/>
            <person name="Darino M."/>
            <person name="Turjanski A."/>
            <person name="Kreff E."/>
            <person name="Dieguez M.J."/>
            <person name="Sacco F."/>
        </authorList>
    </citation>
    <scope>NUCLEOTIDE SEQUENCE [LARGE SCALE GENOMIC DNA]</scope>
    <source>
        <strain evidence="2 3">RO10H11247</strain>
    </source>
</reference>
<evidence type="ECO:0000313" key="3">
    <source>
        <dbReference type="Proteomes" id="UP000037035"/>
    </source>
</evidence>
<dbReference type="EMBL" id="LAVV01010248">
    <property type="protein sequence ID" value="KNZ49347.1"/>
    <property type="molecule type" value="Genomic_DNA"/>
</dbReference>
<sequence>MGQKQEYKIRFRSSAQRYPSYKHSWSRKLTPLIKINFLCKIHNKFTIIELISPEKSVHFEIKIHNLSNSDIISFKYLRNTHVPLMSFAFDQTMPQHTSLIFFSKGYWSKAHFLPTSINSSSSLEFFTYTNKTSKNSTFQWLNTLLQLLPTTMCQKLRILRQRPITMPPLLLHFSYSPKKSMTKIPPMILFQPLLDLLLSSKNFKCLTKAQASRLHSNQRAQFSIANNCKHAAKAFSAQKLEAIPQNIFSRNHQHQTKFVYTFFDLISPPCLNLTTSFHTSCEETGAIPDCEDLKIHTPAGTSHSPTNSRPTWVLRKKQAKTMHNDSVPILKYPTQTGKPDPQLVIPRPSLPPKTLAQLKTHQSSSAVQKEPAQTQGPLPSNNPPPDTTVDKIIPVLNNSNEPNQTLQTPCRPQLGKLPNHSIKLIHPTKQPHQSLPTQTHPVKQTSKLGVNQHPAHNQHPRNLIPATAQPQPTLNSPSS</sequence>
<feature type="region of interest" description="Disordered" evidence="1">
    <location>
        <begin position="317"/>
        <end position="479"/>
    </location>
</feature>
<evidence type="ECO:0000256" key="1">
    <source>
        <dbReference type="SAM" id="MobiDB-lite"/>
    </source>
</evidence>
<dbReference type="VEuPathDB" id="FungiDB:VP01_5075g1"/>
<feature type="compositionally biased region" description="Polar residues" evidence="1">
    <location>
        <begin position="396"/>
        <end position="410"/>
    </location>
</feature>
<dbReference type="Proteomes" id="UP000037035">
    <property type="component" value="Unassembled WGS sequence"/>
</dbReference>
<name>A0A0L6UM79_9BASI</name>
<evidence type="ECO:0000313" key="2">
    <source>
        <dbReference type="EMBL" id="KNZ49347.1"/>
    </source>
</evidence>